<keyword evidence="4" id="KW-0472">Membrane</keyword>
<reference evidence="5 6" key="1">
    <citation type="submission" date="2018-02" db="EMBL/GenBank/DDBJ databases">
        <title>Genomic Encyclopedia of Archaeal and Bacterial Type Strains, Phase II (KMG-II): from individual species to whole genera.</title>
        <authorList>
            <person name="Goeker M."/>
        </authorList>
    </citation>
    <scope>NUCLEOTIDE SEQUENCE [LARGE SCALE GENOMIC DNA]</scope>
    <source>
        <strain evidence="5 6">DSM 15099</strain>
    </source>
</reference>
<dbReference type="STRING" id="37659.GCA_000703125_00655"/>
<evidence type="ECO:0000256" key="2">
    <source>
        <dbReference type="SAM" id="Coils"/>
    </source>
</evidence>
<evidence type="ECO:0000256" key="1">
    <source>
        <dbReference type="PROSITE-ProRule" id="PRU00339"/>
    </source>
</evidence>
<dbReference type="Gene3D" id="1.25.40.10">
    <property type="entry name" value="Tetratricopeptide repeat domain"/>
    <property type="match status" value="3"/>
</dbReference>
<gene>
    <name evidence="5" type="ORF">BD821_106109</name>
</gene>
<evidence type="ECO:0000256" key="3">
    <source>
        <dbReference type="SAM" id="MobiDB-lite"/>
    </source>
</evidence>
<keyword evidence="2" id="KW-0175">Coiled coil</keyword>
<dbReference type="Pfam" id="PF13181">
    <property type="entry name" value="TPR_8"/>
    <property type="match status" value="2"/>
</dbReference>
<dbReference type="InterPro" id="IPR011990">
    <property type="entry name" value="TPR-like_helical_dom_sf"/>
</dbReference>
<name>A0A2S6FYB5_9CLOT</name>
<keyword evidence="4" id="KW-0812">Transmembrane</keyword>
<dbReference type="AlphaFoldDB" id="A0A2S6FYB5"/>
<keyword evidence="4" id="KW-1133">Transmembrane helix</keyword>
<proteinExistence type="predicted"/>
<feature type="coiled-coil region" evidence="2">
    <location>
        <begin position="217"/>
        <end position="244"/>
    </location>
</feature>
<dbReference type="SMART" id="SM00028">
    <property type="entry name" value="TPR"/>
    <property type="match status" value="4"/>
</dbReference>
<feature type="repeat" description="TPR" evidence="1">
    <location>
        <begin position="359"/>
        <end position="392"/>
    </location>
</feature>
<dbReference type="SUPFAM" id="SSF48452">
    <property type="entry name" value="TPR-like"/>
    <property type="match status" value="1"/>
</dbReference>
<keyword evidence="1" id="KW-0802">TPR repeat</keyword>
<dbReference type="InterPro" id="IPR019734">
    <property type="entry name" value="TPR_rpt"/>
</dbReference>
<dbReference type="OrthoDB" id="1938848at2"/>
<comment type="caution">
    <text evidence="5">The sequence shown here is derived from an EMBL/GenBank/DDBJ whole genome shotgun (WGS) entry which is preliminary data.</text>
</comment>
<accession>A0A2S6FYB5</accession>
<evidence type="ECO:0000313" key="5">
    <source>
        <dbReference type="EMBL" id="PPK48587.1"/>
    </source>
</evidence>
<protein>
    <submittedName>
        <fullName evidence="5">Tetratricopeptide repeat protein</fullName>
    </submittedName>
</protein>
<dbReference type="PROSITE" id="PS50005">
    <property type="entry name" value="TPR"/>
    <property type="match status" value="2"/>
</dbReference>
<dbReference type="EMBL" id="PTIS01000006">
    <property type="protein sequence ID" value="PPK48587.1"/>
    <property type="molecule type" value="Genomic_DNA"/>
</dbReference>
<feature type="region of interest" description="Disordered" evidence="3">
    <location>
        <begin position="251"/>
        <end position="271"/>
    </location>
</feature>
<sequence length="441" mass="51525">MDNTSKRIYSKAMKLYQEGNIDKALKLCEKGISEDLKNAPIINLKGLLFYIKGDLKGATSLWKINKDVSNDSVAKKYLEDSNGDKEKENLYKQAVKYLKELKLPEAMEILNVCEQSSFNSINVYNALALLYIKKGEYEKAKEYVEKVLLIDKKNKVALENKRMLKKFGVLKYKFPYEKVAVFTFSIIILFGLVWSIKTYIYPFGKIKIGQAYSSYHNKKEAKKQEKIKENKKDDEKENEALEIDKEIEADNIEDKGEDTNDTKEDEKTDENKSFPYEQFKTSLDNKDFNEIYSFVKAWNNKPLTLNEKSLFVKGEALLIDQGGKYFYELGTTYLGEDNKEAINNFLKAYDYSKESYLNPHIIYYLGTLYEKEGNVEEAVKYYDEYINLYEGQGYEDIVLYNMAIIYKDTDNKKSKEYAKKIEDMFQNSIYNNSKIQEILKN</sequence>
<feature type="transmembrane region" description="Helical" evidence="4">
    <location>
        <begin position="179"/>
        <end position="196"/>
    </location>
</feature>
<evidence type="ECO:0000256" key="4">
    <source>
        <dbReference type="SAM" id="Phobius"/>
    </source>
</evidence>
<dbReference type="RefSeq" id="WP_104409727.1">
    <property type="nucleotide sequence ID" value="NZ_PTIS01000006.1"/>
</dbReference>
<evidence type="ECO:0000313" key="6">
    <source>
        <dbReference type="Proteomes" id="UP000239863"/>
    </source>
</evidence>
<dbReference type="Proteomes" id="UP000239863">
    <property type="component" value="Unassembled WGS sequence"/>
</dbReference>
<organism evidence="5 6">
    <name type="scientific">Clostridium algidicarnis DSM 15099</name>
    <dbReference type="NCBI Taxonomy" id="1121295"/>
    <lineage>
        <taxon>Bacteria</taxon>
        <taxon>Bacillati</taxon>
        <taxon>Bacillota</taxon>
        <taxon>Clostridia</taxon>
        <taxon>Eubacteriales</taxon>
        <taxon>Clostridiaceae</taxon>
        <taxon>Clostridium</taxon>
    </lineage>
</organism>
<feature type="repeat" description="TPR" evidence="1">
    <location>
        <begin position="121"/>
        <end position="154"/>
    </location>
</feature>